<reference evidence="2" key="1">
    <citation type="submission" date="2014-11" db="EMBL/GenBank/DDBJ databases">
        <authorList>
            <person name="Otto D Thomas"/>
            <person name="Naeem Raeece"/>
        </authorList>
    </citation>
    <scope>NUCLEOTIDE SEQUENCE</scope>
</reference>
<dbReference type="AlphaFoldDB" id="A0A0G4GDB1"/>
<keyword evidence="1" id="KW-0812">Transmembrane</keyword>
<feature type="transmembrane region" description="Helical" evidence="1">
    <location>
        <begin position="122"/>
        <end position="140"/>
    </location>
</feature>
<organism evidence="2">
    <name type="scientific">Chromera velia CCMP2878</name>
    <dbReference type="NCBI Taxonomy" id="1169474"/>
    <lineage>
        <taxon>Eukaryota</taxon>
        <taxon>Sar</taxon>
        <taxon>Alveolata</taxon>
        <taxon>Colpodellida</taxon>
        <taxon>Chromeraceae</taxon>
        <taxon>Chromera</taxon>
    </lineage>
</organism>
<accession>A0A0G4GDB1</accession>
<proteinExistence type="predicted"/>
<evidence type="ECO:0000313" key="2">
    <source>
        <dbReference type="EMBL" id="CEM27259.1"/>
    </source>
</evidence>
<name>A0A0G4GDB1_9ALVE</name>
<sequence>MHRHRYRQRSNSNSTDSAEWLTLAEEDAIKRAHTGLASFDFPPSIKLCLADYCLKSSLHLQLTVREKGATARLEFQLPDSAYSVLGRARVLSFLGTECIPGRGLREVPADVPSSPTELWCEIVPPVLLALGFALSLPWFFL</sequence>
<gene>
    <name evidence="2" type="ORF">Cvel_615</name>
</gene>
<keyword evidence="1" id="KW-1133">Transmembrane helix</keyword>
<dbReference type="EMBL" id="CDMZ01001104">
    <property type="protein sequence ID" value="CEM27259.1"/>
    <property type="molecule type" value="Genomic_DNA"/>
</dbReference>
<dbReference type="VEuPathDB" id="CryptoDB:Cvel_615"/>
<protein>
    <submittedName>
        <fullName evidence="2">Uncharacterized protein</fullName>
    </submittedName>
</protein>
<keyword evidence="1" id="KW-0472">Membrane</keyword>
<evidence type="ECO:0000256" key="1">
    <source>
        <dbReference type="SAM" id="Phobius"/>
    </source>
</evidence>